<organism evidence="10 11">
    <name type="scientific">Pseudonocardia oroxyli</name>
    <dbReference type="NCBI Taxonomy" id="366584"/>
    <lineage>
        <taxon>Bacteria</taxon>
        <taxon>Bacillati</taxon>
        <taxon>Actinomycetota</taxon>
        <taxon>Actinomycetes</taxon>
        <taxon>Pseudonocardiales</taxon>
        <taxon>Pseudonocardiaceae</taxon>
        <taxon>Pseudonocardia</taxon>
    </lineage>
</organism>
<evidence type="ECO:0000256" key="5">
    <source>
        <dbReference type="ARBA" id="ARBA00022989"/>
    </source>
</evidence>
<evidence type="ECO:0000256" key="2">
    <source>
        <dbReference type="ARBA" id="ARBA00022676"/>
    </source>
</evidence>
<feature type="compositionally biased region" description="Basic and acidic residues" evidence="8">
    <location>
        <begin position="279"/>
        <end position="295"/>
    </location>
</feature>
<dbReference type="EMBL" id="FNBE01000003">
    <property type="protein sequence ID" value="SDF04945.1"/>
    <property type="molecule type" value="Genomic_DNA"/>
</dbReference>
<protein>
    <submittedName>
        <fullName evidence="10">Alpha-1,6-mannosyltransferase</fullName>
    </submittedName>
</protein>
<keyword evidence="2 10" id="KW-0328">Glycosyltransferase</keyword>
<feature type="transmembrane region" description="Helical" evidence="9">
    <location>
        <begin position="419"/>
        <end position="437"/>
    </location>
</feature>
<evidence type="ECO:0000256" key="3">
    <source>
        <dbReference type="ARBA" id="ARBA00022679"/>
    </source>
</evidence>
<dbReference type="AlphaFoldDB" id="A0A1G7HX42"/>
<dbReference type="Pfam" id="PF26314">
    <property type="entry name" value="MptA_B_family"/>
    <property type="match status" value="1"/>
</dbReference>
<evidence type="ECO:0000256" key="9">
    <source>
        <dbReference type="SAM" id="Phobius"/>
    </source>
</evidence>
<feature type="transmembrane region" description="Helical" evidence="9">
    <location>
        <begin position="449"/>
        <end position="473"/>
    </location>
</feature>
<feature type="transmembrane region" description="Helical" evidence="9">
    <location>
        <begin position="178"/>
        <end position="201"/>
    </location>
</feature>
<evidence type="ECO:0000256" key="4">
    <source>
        <dbReference type="ARBA" id="ARBA00022692"/>
    </source>
</evidence>
<proteinExistence type="inferred from homology"/>
<dbReference type="InterPro" id="IPR049829">
    <property type="entry name" value="MptA/B-like"/>
</dbReference>
<comment type="subcellular location">
    <subcellularLocation>
        <location evidence="1">Membrane</location>
        <topology evidence="1">Multi-pass membrane protein</topology>
    </subcellularLocation>
</comment>
<feature type="transmembrane region" description="Helical" evidence="9">
    <location>
        <begin position="53"/>
        <end position="71"/>
    </location>
</feature>
<feature type="transmembrane region" description="Helical" evidence="9">
    <location>
        <begin position="306"/>
        <end position="330"/>
    </location>
</feature>
<keyword evidence="11" id="KW-1185">Reference proteome</keyword>
<dbReference type="NCBIfam" id="NF038066">
    <property type="entry name" value="MptB"/>
    <property type="match status" value="1"/>
</dbReference>
<evidence type="ECO:0000256" key="1">
    <source>
        <dbReference type="ARBA" id="ARBA00004141"/>
    </source>
</evidence>
<dbReference type="GO" id="GO:0016757">
    <property type="term" value="F:glycosyltransferase activity"/>
    <property type="evidence" value="ECO:0007669"/>
    <property type="project" value="UniProtKB-KW"/>
</dbReference>
<evidence type="ECO:0000256" key="8">
    <source>
        <dbReference type="SAM" id="MobiDB-lite"/>
    </source>
</evidence>
<dbReference type="Proteomes" id="UP000198967">
    <property type="component" value="Unassembled WGS sequence"/>
</dbReference>
<keyword evidence="6 9" id="KW-0472">Membrane</keyword>
<comment type="similarity">
    <text evidence="7">Belongs to the MptA/B family.</text>
</comment>
<keyword evidence="5 9" id="KW-1133">Transmembrane helix</keyword>
<evidence type="ECO:0000313" key="10">
    <source>
        <dbReference type="EMBL" id="SDF04945.1"/>
    </source>
</evidence>
<feature type="transmembrane region" description="Helical" evidence="9">
    <location>
        <begin position="351"/>
        <end position="374"/>
    </location>
</feature>
<keyword evidence="4 9" id="KW-0812">Transmembrane</keyword>
<name>A0A1G7HX42_PSEOR</name>
<evidence type="ECO:0000313" key="11">
    <source>
        <dbReference type="Proteomes" id="UP000198967"/>
    </source>
</evidence>
<keyword evidence="3 10" id="KW-0808">Transferase</keyword>
<feature type="region of interest" description="Disordered" evidence="8">
    <location>
        <begin position="258"/>
        <end position="296"/>
    </location>
</feature>
<feature type="transmembrane region" description="Helical" evidence="9">
    <location>
        <begin position="508"/>
        <end position="529"/>
    </location>
</feature>
<dbReference type="GO" id="GO:0016020">
    <property type="term" value="C:membrane"/>
    <property type="evidence" value="ECO:0007669"/>
    <property type="project" value="UniProtKB-SubCell"/>
</dbReference>
<dbReference type="STRING" id="366584.SAMN05216377_103141"/>
<gene>
    <name evidence="10" type="ORF">SAMN05216377_103141</name>
</gene>
<evidence type="ECO:0000256" key="6">
    <source>
        <dbReference type="ARBA" id="ARBA00023136"/>
    </source>
</evidence>
<sequence>MAARRDPARLARRLGLTGALLMAVGSLGAGALPVPNPLNGLRLIGLPARNATLAIALTYAGMGMLVLAWLWIGRMLSARGAIPPAPDRVSLGRTGILWAIPLAMAPPMFSKDVYSYLAQSAIMARGLDPYVLGPAQALGVDDPLTRTIPTIWRDTPAPYGPLFIAVGRGITALTGNDVVFGVLAHRALALVGVGLIVWALPKLARRCGMEPGLALWLGAANPLVLFHLVSGIHNEALMIGLLLAGLHLALGDGARGVDPRPSGGARGVDRRSSGGARGVDPRPSDGARRVDRRSGPGDAPVPWARWVAGAALITLGGSVKLPALLALGFVGMDLARQWGGRFRDVARAAGLLGAVAVGVYLVIGFGTGLGFGWIHTQGTANEIRSWMSLSTDLGQLSGQVGILAGLGDHTDTTLAITRGIGGIAIAAVVAWLLWLCLKGRVEPVTGVGVGLGAVVLLGPVVHPWYLLWAAIPLAATRGMPRYRRFALAASAVIALMVPPTGADFNFRAYQLPFAILAGAVMLLVALVVLRELVRRESGAESGPDAEIRAPS</sequence>
<evidence type="ECO:0000256" key="7">
    <source>
        <dbReference type="ARBA" id="ARBA00043987"/>
    </source>
</evidence>
<accession>A0A1G7HX42</accession>
<reference evidence="10 11" key="1">
    <citation type="submission" date="2016-10" db="EMBL/GenBank/DDBJ databases">
        <authorList>
            <person name="de Groot N.N."/>
        </authorList>
    </citation>
    <scope>NUCLEOTIDE SEQUENCE [LARGE SCALE GENOMIC DNA]</scope>
    <source>
        <strain evidence="10 11">CGMCC 4.3143</strain>
    </source>
</reference>